<comment type="subcellular location">
    <subcellularLocation>
        <location evidence="1">Secreted</location>
    </subcellularLocation>
</comment>
<dbReference type="GO" id="GO:0007608">
    <property type="term" value="P:sensory perception of smell"/>
    <property type="evidence" value="ECO:0007669"/>
    <property type="project" value="TreeGrafter"/>
</dbReference>
<organism evidence="6">
    <name type="scientific">Antheraea yamamai</name>
    <name type="common">Japanese oak silkmoth</name>
    <dbReference type="NCBI Taxonomy" id="7121"/>
    <lineage>
        <taxon>Eukaryota</taxon>
        <taxon>Metazoa</taxon>
        <taxon>Ecdysozoa</taxon>
        <taxon>Arthropoda</taxon>
        <taxon>Hexapoda</taxon>
        <taxon>Insecta</taxon>
        <taxon>Pterygota</taxon>
        <taxon>Neoptera</taxon>
        <taxon>Endopterygota</taxon>
        <taxon>Lepidoptera</taxon>
        <taxon>Glossata</taxon>
        <taxon>Ditrysia</taxon>
        <taxon>Bombycoidea</taxon>
        <taxon>Saturniidae</taxon>
        <taxon>Saturniinae</taxon>
        <taxon>Saturniini</taxon>
        <taxon>Antheraea</taxon>
    </lineage>
</organism>
<dbReference type="InterPro" id="IPR036728">
    <property type="entry name" value="PBP_GOBP_sf"/>
</dbReference>
<dbReference type="CDD" id="cd23992">
    <property type="entry name" value="PBP_GOBP"/>
    <property type="match status" value="1"/>
</dbReference>
<evidence type="ECO:0000313" key="6">
    <source>
        <dbReference type="EMBL" id="ADO95155.1"/>
    </source>
</evidence>
<dbReference type="PANTHER" id="PTHR11857:SF43">
    <property type="entry name" value="GEO07291P1-RELATED"/>
    <property type="match status" value="1"/>
</dbReference>
<accession>E3UPD2</accession>
<dbReference type="FunFam" id="1.10.238.20:FF:000001">
    <property type="entry name" value="General odorant-binding protein lush"/>
    <property type="match status" value="1"/>
</dbReference>
<protein>
    <submittedName>
        <fullName evidence="6">Antennal binding protein 7</fullName>
    </submittedName>
</protein>
<dbReference type="Gene3D" id="1.10.238.20">
    <property type="entry name" value="Pheromone/general odorant binding protein domain"/>
    <property type="match status" value="1"/>
</dbReference>
<name>E3UPD2_ANTYA</name>
<feature type="chain" id="PRO_5003181452" evidence="5">
    <location>
        <begin position="18"/>
        <end position="136"/>
    </location>
</feature>
<evidence type="ECO:0000256" key="2">
    <source>
        <dbReference type="ARBA" id="ARBA00008098"/>
    </source>
</evidence>
<evidence type="ECO:0000256" key="3">
    <source>
        <dbReference type="ARBA" id="ARBA00022525"/>
    </source>
</evidence>
<dbReference type="AlphaFoldDB" id="E3UPD2"/>
<dbReference type="GO" id="GO:0005615">
    <property type="term" value="C:extracellular space"/>
    <property type="evidence" value="ECO:0007669"/>
    <property type="project" value="TreeGrafter"/>
</dbReference>
<keyword evidence="4 5" id="KW-0732">Signal</keyword>
<dbReference type="SMART" id="SM00708">
    <property type="entry name" value="PhBP"/>
    <property type="match status" value="1"/>
</dbReference>
<comment type="similarity">
    <text evidence="2">Belongs to the PBP/GOBP family.</text>
</comment>
<feature type="signal peptide" evidence="5">
    <location>
        <begin position="1"/>
        <end position="17"/>
    </location>
</feature>
<keyword evidence="3" id="KW-0964">Secreted</keyword>
<dbReference type="SUPFAM" id="SSF47565">
    <property type="entry name" value="Insect pheromone/odorant-binding proteins"/>
    <property type="match status" value="1"/>
</dbReference>
<proteinExistence type="evidence at transcript level"/>
<evidence type="ECO:0000256" key="4">
    <source>
        <dbReference type="ARBA" id="ARBA00022729"/>
    </source>
</evidence>
<dbReference type="EMBL" id="HM536616">
    <property type="protein sequence ID" value="ADO95155.1"/>
    <property type="molecule type" value="mRNA"/>
</dbReference>
<dbReference type="InterPro" id="IPR006170">
    <property type="entry name" value="PBP/GOBP"/>
</dbReference>
<evidence type="ECO:0000256" key="5">
    <source>
        <dbReference type="SAM" id="SignalP"/>
    </source>
</evidence>
<sequence length="136" mass="14584">MKVVILCLLFAVGELNANNVHLTGAQKEIATKLSAECAKESGVKPAVLAEADKGQYTDDGGLKKFIYCFFQKSGVITPDSKLNVDDAIAKLPPGVDKAEATKILEQCKNKSGKDAVDTSYEIFKCYNSGVSTHVLL</sequence>
<evidence type="ECO:0000256" key="1">
    <source>
        <dbReference type="ARBA" id="ARBA00004613"/>
    </source>
</evidence>
<reference evidence="6" key="1">
    <citation type="submission" date="2010-06" db="EMBL/GenBank/DDBJ databases">
        <title>Molecular evolution of Antheraea yamamai chemosensory proteins.</title>
        <authorList>
            <person name="Kim S.-R."/>
            <person name="Hwang J.-S."/>
            <person name="Park S.-W."/>
            <person name="Goo T.-W."/>
            <person name="Lee K.-G."/>
            <person name="Kang S.-W."/>
        </authorList>
    </citation>
    <scope>NUCLEOTIDE SEQUENCE</scope>
</reference>
<dbReference type="GO" id="GO:0005549">
    <property type="term" value="F:odorant binding"/>
    <property type="evidence" value="ECO:0007669"/>
    <property type="project" value="InterPro"/>
</dbReference>
<dbReference type="PANTHER" id="PTHR11857">
    <property type="entry name" value="ODORANT BINDING PROTEIN-RELATED"/>
    <property type="match status" value="1"/>
</dbReference>
<dbReference type="Pfam" id="PF01395">
    <property type="entry name" value="PBP_GOBP"/>
    <property type="match status" value="1"/>
</dbReference>